<dbReference type="GO" id="GO:0006508">
    <property type="term" value="P:proteolysis"/>
    <property type="evidence" value="ECO:0007669"/>
    <property type="project" value="InterPro"/>
</dbReference>
<dbReference type="InterPro" id="IPR009003">
    <property type="entry name" value="Peptidase_S1_PA"/>
</dbReference>
<dbReference type="WBParaSite" id="TMUE_2000006671.1">
    <property type="protein sequence ID" value="TMUE_2000006671.1"/>
    <property type="gene ID" value="WBGene00299684"/>
</dbReference>
<dbReference type="PROSITE" id="PS50240">
    <property type="entry name" value="TRYPSIN_DOM"/>
    <property type="match status" value="1"/>
</dbReference>
<feature type="domain" description="Peptidase S1" evidence="3">
    <location>
        <begin position="1"/>
        <end position="157"/>
    </location>
</feature>
<evidence type="ECO:0000313" key="6">
    <source>
        <dbReference type="WBParaSite" id="TMUE_2000006671.1"/>
    </source>
</evidence>
<name>A0A5S6QHK3_TRIMR</name>
<accession>A0A5S6QHK3</accession>
<dbReference type="STRING" id="70415.A0A5S6QHK3"/>
<evidence type="ECO:0000256" key="1">
    <source>
        <dbReference type="ARBA" id="ARBA00023157"/>
    </source>
</evidence>
<dbReference type="PROSITE" id="PS00135">
    <property type="entry name" value="TRYPSIN_SER"/>
    <property type="match status" value="1"/>
</dbReference>
<reference evidence="4" key="2">
    <citation type="submission" date="2014-03" db="EMBL/GenBank/DDBJ databases">
        <title>The whipworm genome and dual-species transcriptomics of an intimate host-pathogen interaction.</title>
        <authorList>
            <person name="Foth B.J."/>
            <person name="Tsai I.J."/>
            <person name="Reid A.J."/>
            <person name="Bancroft A.J."/>
            <person name="Nichol S."/>
            <person name="Tracey A."/>
            <person name="Holroyd N."/>
            <person name="Cotton J.A."/>
            <person name="Stanley E.J."/>
            <person name="Zarowiecki M."/>
            <person name="Liu J.Z."/>
            <person name="Huckvale T."/>
            <person name="Cooper P.J."/>
            <person name="Grencis R.K."/>
            <person name="Berriman M."/>
        </authorList>
    </citation>
    <scope>NUCLEOTIDE SEQUENCE [LARGE SCALE GENOMIC DNA]</scope>
    <source>
        <strain evidence="4">Edinburgh</strain>
    </source>
</reference>
<dbReference type="SMART" id="SM00020">
    <property type="entry name" value="Tryp_SPc"/>
    <property type="match status" value="1"/>
</dbReference>
<dbReference type="Pfam" id="PF00089">
    <property type="entry name" value="Trypsin"/>
    <property type="match status" value="1"/>
</dbReference>
<proteinExistence type="inferred from homology"/>
<evidence type="ECO:0000313" key="5">
    <source>
        <dbReference type="WBParaSite" id="TMUE_2000006669.1"/>
    </source>
</evidence>
<keyword evidence="1" id="KW-1015">Disulfide bond</keyword>
<dbReference type="SUPFAM" id="SSF50494">
    <property type="entry name" value="Trypsin-like serine proteases"/>
    <property type="match status" value="1"/>
</dbReference>
<sequence>MVVGEFCRDEFKRTHDIALLKLEREVVYNNFIQGICLPPESETSVPSESACFVAGWGLLDNHKVETKLQQIDTHVFNGQINFDDFQENRMLCTGRNRTNSGPRPGDSGSPLVCLMNDTFVLYGIMSFLFANNCGNELDKEAFVKISFYRKWLNNAVSQLSA</sequence>
<dbReference type="WBParaSite" id="TMUE_2000009009.1">
    <property type="protein sequence ID" value="TMUE_2000009009.1"/>
    <property type="gene ID" value="WBGene00300484"/>
</dbReference>
<evidence type="ECO:0000256" key="2">
    <source>
        <dbReference type="ARBA" id="ARBA00024195"/>
    </source>
</evidence>
<dbReference type="PANTHER" id="PTHR24256">
    <property type="entry name" value="TRYPTASE-RELATED"/>
    <property type="match status" value="1"/>
</dbReference>
<dbReference type="InterPro" id="IPR051487">
    <property type="entry name" value="Ser/Thr_Proteases_Immune/Dev"/>
</dbReference>
<keyword evidence="4" id="KW-1185">Reference proteome</keyword>
<comment type="similarity">
    <text evidence="2">Belongs to the peptidase S1 family. CLIP subfamily.</text>
</comment>
<dbReference type="WBParaSite" id="TMUE_2000006669.1">
    <property type="protein sequence ID" value="TMUE_2000006669.1"/>
    <property type="gene ID" value="WBGene00299682"/>
</dbReference>
<organism evidence="4 5">
    <name type="scientific">Trichuris muris</name>
    <name type="common">Mouse whipworm</name>
    <dbReference type="NCBI Taxonomy" id="70415"/>
    <lineage>
        <taxon>Eukaryota</taxon>
        <taxon>Metazoa</taxon>
        <taxon>Ecdysozoa</taxon>
        <taxon>Nematoda</taxon>
        <taxon>Enoplea</taxon>
        <taxon>Dorylaimia</taxon>
        <taxon>Trichinellida</taxon>
        <taxon>Trichuridae</taxon>
        <taxon>Trichuris</taxon>
    </lineage>
</organism>
<protein>
    <submittedName>
        <fullName evidence="5 6">Peptidase S1 domain-containing protein</fullName>
    </submittedName>
</protein>
<reference evidence="4" key="1">
    <citation type="submission" date="2013-11" db="EMBL/GenBank/DDBJ databases">
        <authorList>
            <person name="Aslett M."/>
        </authorList>
    </citation>
    <scope>NUCLEOTIDE SEQUENCE [LARGE SCALE GENOMIC DNA]</scope>
    <source>
        <strain evidence="4">Edinburgh</strain>
    </source>
</reference>
<dbReference type="InterPro" id="IPR001254">
    <property type="entry name" value="Trypsin_dom"/>
</dbReference>
<dbReference type="InterPro" id="IPR033116">
    <property type="entry name" value="TRYPSIN_SER"/>
</dbReference>
<dbReference type="Proteomes" id="UP000046395">
    <property type="component" value="Unassembled WGS sequence"/>
</dbReference>
<dbReference type="Gene3D" id="2.40.10.10">
    <property type="entry name" value="Trypsin-like serine proteases"/>
    <property type="match status" value="1"/>
</dbReference>
<reference evidence="5 6" key="3">
    <citation type="submission" date="2019-12" db="UniProtKB">
        <authorList>
            <consortium name="WormBaseParasite"/>
        </authorList>
    </citation>
    <scope>IDENTIFICATION</scope>
</reference>
<dbReference type="AlphaFoldDB" id="A0A5S6QHK3"/>
<dbReference type="GO" id="GO:0004252">
    <property type="term" value="F:serine-type endopeptidase activity"/>
    <property type="evidence" value="ECO:0007669"/>
    <property type="project" value="InterPro"/>
</dbReference>
<dbReference type="InterPro" id="IPR043504">
    <property type="entry name" value="Peptidase_S1_PA_chymotrypsin"/>
</dbReference>
<evidence type="ECO:0000259" key="3">
    <source>
        <dbReference type="PROSITE" id="PS50240"/>
    </source>
</evidence>
<evidence type="ECO:0000313" key="4">
    <source>
        <dbReference type="Proteomes" id="UP000046395"/>
    </source>
</evidence>